<feature type="compositionally biased region" description="Low complexity" evidence="5">
    <location>
        <begin position="373"/>
        <end position="386"/>
    </location>
</feature>
<reference evidence="9" key="1">
    <citation type="submission" date="2016-04" db="UniProtKB">
        <authorList>
            <consortium name="WormBaseParasite"/>
        </authorList>
    </citation>
    <scope>IDENTIFICATION</scope>
</reference>
<evidence type="ECO:0000256" key="1">
    <source>
        <dbReference type="ARBA" id="ARBA00022723"/>
    </source>
</evidence>
<dbReference type="PROSITE" id="PS50865">
    <property type="entry name" value="ZF_MYND_2"/>
    <property type="match status" value="1"/>
</dbReference>
<feature type="compositionally biased region" description="Acidic residues" evidence="5">
    <location>
        <begin position="229"/>
        <end position="246"/>
    </location>
</feature>
<feature type="compositionally biased region" description="Basic and acidic residues" evidence="5">
    <location>
        <begin position="1006"/>
        <end position="1020"/>
    </location>
</feature>
<feature type="compositionally biased region" description="Polar residues" evidence="5">
    <location>
        <begin position="501"/>
        <end position="514"/>
    </location>
</feature>
<accession>A0A0M3JUB6</accession>
<feature type="region of interest" description="Disordered" evidence="5">
    <location>
        <begin position="211"/>
        <end position="283"/>
    </location>
</feature>
<dbReference type="SUPFAM" id="SSF144232">
    <property type="entry name" value="HIT/MYND zinc finger-like"/>
    <property type="match status" value="1"/>
</dbReference>
<dbReference type="Gene3D" id="1.10.220.160">
    <property type="match status" value="1"/>
</dbReference>
<dbReference type="Gene3D" id="2.170.270.10">
    <property type="entry name" value="SET domain"/>
    <property type="match status" value="1"/>
</dbReference>
<feature type="compositionally biased region" description="Low complexity" evidence="5">
    <location>
        <begin position="899"/>
        <end position="910"/>
    </location>
</feature>
<dbReference type="GO" id="GO:0005634">
    <property type="term" value="C:nucleus"/>
    <property type="evidence" value="ECO:0007669"/>
    <property type="project" value="TreeGrafter"/>
</dbReference>
<feature type="domain" description="MYND-type" evidence="6">
    <location>
        <begin position="1054"/>
        <end position="1116"/>
    </location>
</feature>
<evidence type="ECO:0000256" key="2">
    <source>
        <dbReference type="ARBA" id="ARBA00022771"/>
    </source>
</evidence>
<feature type="region of interest" description="Disordered" evidence="5">
    <location>
        <begin position="100"/>
        <end position="147"/>
    </location>
</feature>
<keyword evidence="1" id="KW-0479">Metal-binding</keyword>
<reference evidence="7 8" key="2">
    <citation type="submission" date="2018-11" db="EMBL/GenBank/DDBJ databases">
        <authorList>
            <consortium name="Pathogen Informatics"/>
        </authorList>
    </citation>
    <scope>NUCLEOTIDE SEQUENCE [LARGE SCALE GENOMIC DNA]</scope>
</reference>
<dbReference type="PANTHER" id="PTHR12197:SF241">
    <property type="entry name" value="MYND-TYPE DOMAIN-CONTAINING PROTEIN"/>
    <property type="match status" value="1"/>
</dbReference>
<dbReference type="WBParaSite" id="ASIM_0001176101-mRNA-1">
    <property type="protein sequence ID" value="ASIM_0001176101-mRNA-1"/>
    <property type="gene ID" value="ASIM_0001176101"/>
</dbReference>
<evidence type="ECO:0000313" key="8">
    <source>
        <dbReference type="Proteomes" id="UP000267096"/>
    </source>
</evidence>
<dbReference type="GO" id="GO:0008270">
    <property type="term" value="F:zinc ion binding"/>
    <property type="evidence" value="ECO:0007669"/>
    <property type="project" value="UniProtKB-KW"/>
</dbReference>
<sequence length="1565" mass="173602">MPTESVSSTPPLKQSCSMHNTEQLCENINQLKTSANVWTLSEDNKLCSLLNGLEESLMGRIDETLKRLEESNVAITRSVVNMTNADNRLTSFANDQFIENRVYDDPPPAPRCSSSSSLEEQKSSKRQEETVENMREASSKRQEETVENMREAVALGFEMIKSHFKRIEMRPEDFDEDDDPTFTPDPIFEPYRTKGEEIVIGLPQFIQPHHITADAHRINGHRTTTREYDVEEGEEENDDDDDDDGELLQKQQERKATTTVVESVTDSHRSGLFASDNDNGSSSDEALFSDDLFSSPAYKKGRIAESSQSAPLNSGGGISGRAAAAAVGASLISELSRKQQKRIEPDPLASKSTEVVSPPAAPLPNSVQQQNHKSQNQLSKPSSSSSIDHYQPKSHRNSVIFAPGSNDYDAENDEEQPTVFSEKSIKTSKSAIAASKQLKSNTSSADSLPSVAAAAVSASSNVTNLFNKNVTSLFGDSDSDDDIFADVKVKKIDDEPHANSRHNSTANLHPVSTTHNDRHLQNSDSLQKQQSQSSSTANSHPNKLSSTSINSSSYPNMNKSIATASGAIVTTTLTSNLFDDDSDEDDLFKSSTMSSSEKPVFRNRPGGISSNFANRLSQLITTSPKSNAAASSLTTNDVKTDDKSAVSIHQKVSDDNDHTNTLLPSLVKSRTKGPSRRAQPTRQARRTKTLSAENKDVIGNVAQTTVGIMEKKIEDNVLNGRLENDDISSDKSSNKAEMVSATTVSVDDSGETDSTKNLTSTKTNEDDDKSSVEEVLTDQELIKEGESTSCSVEQHTAIAHSNEELNPYASETQQRTPSAVVSVAGKARGKRTMAKGGLFASDSNSSDSDDDIFAFSSKLKAHDPKTKLTTVNDSSGLIAVDDTAVAKGSSSAKMPIRTSEGVISGSGSSVKKPAKSKSIFDDSDDDTAEDIASSPLRTPSSYRSQTLAVNVGGIVELPEQDRKGCENAEPMCRKKSVVKRVTKCTRSSSDQTTVCAAEKRKSLESEGGKHVRNDDGESSKCTEVSGNDSDSVYPTKEFYPFAYALYNQYLDDHCWYCLLVPKSSSLRFDTKKRSDVYVRVIINILIHCRRCSGCSKAMFCDEKCQKLAWKDHRAECKALKSCHEIPNIEIRLLGRIITRYKAIKNGFDKKDETFYLHRTSERSIMDIWAHTDRIRNDSLAMNKFNDVYKKLVTFYGTRALLTKEEAFELHCRDYINRHAISDVAYLEEIGKGLYLDLCAYDHSCRPNTIYTCNGFVATLRALNSDVQLTNRSATFYSYIDVINCRQERRKLLKDTWYFDCECARCVDNEDNMLTSMLCPECSEKLGIFGEWPYKNPVTQIITCPKCATEIAKEKVVEAIDAMQFINRILQSNQTDQMRNDQAIRFLTSVKDRFSRILPNLNVFVCKIIQMLIPLIDPRDNETLLKLHLQSEECVRFCFPDNHPALAVHLSNIGVFYLRCGHPHRAELYLEMAHDILSSTLGKGHPMTLTKYQLLQDARREVEQAKQIIMRSSKCSEKSTECVGENKRNNVTQKRSNMDTEKNVDTTENGESGEEFIVAVGNKPQK</sequence>
<evidence type="ECO:0000256" key="4">
    <source>
        <dbReference type="PROSITE-ProRule" id="PRU00134"/>
    </source>
</evidence>
<feature type="region of interest" description="Disordered" evidence="5">
    <location>
        <begin position="623"/>
        <end position="642"/>
    </location>
</feature>
<feature type="compositionally biased region" description="Basic and acidic residues" evidence="5">
    <location>
        <begin position="119"/>
        <end position="147"/>
    </location>
</feature>
<dbReference type="Gene3D" id="1.25.40.10">
    <property type="entry name" value="Tetratricopeptide repeat domain"/>
    <property type="match status" value="1"/>
</dbReference>
<feature type="compositionally biased region" description="Basic and acidic residues" evidence="5">
    <location>
        <begin position="1535"/>
        <end position="1544"/>
    </location>
</feature>
<protein>
    <submittedName>
        <fullName evidence="9">MYND-type domain-containing protein</fullName>
    </submittedName>
</protein>
<keyword evidence="8" id="KW-1185">Reference proteome</keyword>
<dbReference type="InterPro" id="IPR002893">
    <property type="entry name" value="Znf_MYND"/>
</dbReference>
<dbReference type="PANTHER" id="PTHR12197">
    <property type="entry name" value="HISTONE-LYSINE N-METHYLTRANSFERASE SMYD"/>
    <property type="match status" value="1"/>
</dbReference>
<dbReference type="InterPro" id="IPR046341">
    <property type="entry name" value="SET_dom_sf"/>
</dbReference>
<dbReference type="Pfam" id="PF01753">
    <property type="entry name" value="zf-MYND"/>
    <property type="match status" value="1"/>
</dbReference>
<feature type="region of interest" description="Disordered" evidence="5">
    <location>
        <begin position="888"/>
        <end position="939"/>
    </location>
</feature>
<evidence type="ECO:0000313" key="9">
    <source>
        <dbReference type="WBParaSite" id="ASIM_0001176101-mRNA-1"/>
    </source>
</evidence>
<dbReference type="InterPro" id="IPR011990">
    <property type="entry name" value="TPR-like_helical_dom_sf"/>
</dbReference>
<evidence type="ECO:0000256" key="3">
    <source>
        <dbReference type="ARBA" id="ARBA00022833"/>
    </source>
</evidence>
<evidence type="ECO:0000313" key="7">
    <source>
        <dbReference type="EMBL" id="VDK44613.1"/>
    </source>
</evidence>
<feature type="compositionally biased region" description="Low complexity" evidence="5">
    <location>
        <begin position="522"/>
        <end position="535"/>
    </location>
</feature>
<feature type="region of interest" description="Disordered" evidence="5">
    <location>
        <begin position="1006"/>
        <end position="1029"/>
    </location>
</feature>
<feature type="compositionally biased region" description="Polar residues" evidence="5">
    <location>
        <begin position="623"/>
        <end position="637"/>
    </location>
</feature>
<evidence type="ECO:0000256" key="5">
    <source>
        <dbReference type="SAM" id="MobiDB-lite"/>
    </source>
</evidence>
<feature type="region of interest" description="Disordered" evidence="5">
    <location>
        <begin position="722"/>
        <end position="774"/>
    </location>
</feature>
<keyword evidence="2 4" id="KW-0863">Zinc-finger</keyword>
<feature type="region of interest" description="Disordered" evidence="5">
    <location>
        <begin position="337"/>
        <end position="423"/>
    </location>
</feature>
<proteinExistence type="predicted"/>
<feature type="region of interest" description="Disordered" evidence="5">
    <location>
        <begin position="650"/>
        <end position="694"/>
    </location>
</feature>
<dbReference type="EMBL" id="UYRR01031050">
    <property type="protein sequence ID" value="VDK44613.1"/>
    <property type="molecule type" value="Genomic_DNA"/>
</dbReference>
<organism evidence="9">
    <name type="scientific">Anisakis simplex</name>
    <name type="common">Herring worm</name>
    <dbReference type="NCBI Taxonomy" id="6269"/>
    <lineage>
        <taxon>Eukaryota</taxon>
        <taxon>Metazoa</taxon>
        <taxon>Ecdysozoa</taxon>
        <taxon>Nematoda</taxon>
        <taxon>Chromadorea</taxon>
        <taxon>Rhabditida</taxon>
        <taxon>Spirurina</taxon>
        <taxon>Ascaridomorpha</taxon>
        <taxon>Ascaridoidea</taxon>
        <taxon>Anisakidae</taxon>
        <taxon>Anisakis</taxon>
        <taxon>Anisakis simplex complex</taxon>
    </lineage>
</organism>
<feature type="compositionally biased region" description="Basic and acidic residues" evidence="5">
    <location>
        <begin position="722"/>
        <end position="734"/>
    </location>
</feature>
<gene>
    <name evidence="7" type="ORF">ASIM_LOCUS11227</name>
</gene>
<feature type="region of interest" description="Disordered" evidence="5">
    <location>
        <begin position="494"/>
        <end position="554"/>
    </location>
</feature>
<feature type="region of interest" description="Disordered" evidence="5">
    <location>
        <begin position="1521"/>
        <end position="1565"/>
    </location>
</feature>
<dbReference type="OrthoDB" id="265717at2759"/>
<evidence type="ECO:0000259" key="6">
    <source>
        <dbReference type="PROSITE" id="PS50865"/>
    </source>
</evidence>
<dbReference type="InterPro" id="IPR050869">
    <property type="entry name" value="H3K4_H4K5_MeTrfase"/>
</dbReference>
<dbReference type="Proteomes" id="UP000267096">
    <property type="component" value="Unassembled WGS sequence"/>
</dbReference>
<keyword evidence="3" id="KW-0862">Zinc</keyword>
<feature type="region of interest" description="Disordered" evidence="5">
    <location>
        <begin position="588"/>
        <end position="609"/>
    </location>
</feature>
<dbReference type="Gene3D" id="6.10.140.2220">
    <property type="match status" value="1"/>
</dbReference>
<name>A0A0M3JUB6_ANISI</name>